<evidence type="ECO:0000313" key="2">
    <source>
        <dbReference type="EMBL" id="MFC0682323.1"/>
    </source>
</evidence>
<sequence length="221" mass="23039">MTAGLLWGIAGLAALDAFNPATIVTVTLILLAAPRRAGSAALAAILGAALAVMTLGTVLYLSAGAAADAIGGVLLGLRFVAFGAAAIALAFAGIRRLRDRRRTPIELPVWFRPLTALPLGVLVTSADLPNAFPYFVAIERLVDAGVPTSQGLLILVGYTVVYCVPCLVLLVVGLAARERTRAWLQSLVTRFSRGTVRRSVPIAITLMLAAVAVGSIPFWIP</sequence>
<dbReference type="EMBL" id="JBHLTG010000012">
    <property type="protein sequence ID" value="MFC0682323.1"/>
    <property type="molecule type" value="Genomic_DNA"/>
</dbReference>
<evidence type="ECO:0000313" key="3">
    <source>
        <dbReference type="Proteomes" id="UP001589896"/>
    </source>
</evidence>
<keyword evidence="1" id="KW-1133">Transmembrane helix</keyword>
<feature type="transmembrane region" description="Helical" evidence="1">
    <location>
        <begin position="69"/>
        <end position="94"/>
    </location>
</feature>
<feature type="transmembrane region" description="Helical" evidence="1">
    <location>
        <begin position="200"/>
        <end position="220"/>
    </location>
</feature>
<accession>A0ABV6RZC2</accession>
<reference evidence="2 3" key="1">
    <citation type="submission" date="2024-09" db="EMBL/GenBank/DDBJ databases">
        <authorList>
            <person name="Sun Q."/>
            <person name="Mori K."/>
        </authorList>
    </citation>
    <scope>NUCLEOTIDE SEQUENCE [LARGE SCALE GENOMIC DNA]</scope>
    <source>
        <strain evidence="2 3">KCTC 23076</strain>
    </source>
</reference>
<dbReference type="InterPro" id="IPR021315">
    <property type="entry name" value="Gap/Sap"/>
</dbReference>
<keyword evidence="1" id="KW-0812">Transmembrane</keyword>
<comment type="caution">
    <text evidence="2">The sequence shown here is derived from an EMBL/GenBank/DDBJ whole genome shotgun (WGS) entry which is preliminary data.</text>
</comment>
<organism evidence="2 3">
    <name type="scientific">Lysobacter korlensis</name>
    <dbReference type="NCBI Taxonomy" id="553636"/>
    <lineage>
        <taxon>Bacteria</taxon>
        <taxon>Pseudomonadati</taxon>
        <taxon>Pseudomonadota</taxon>
        <taxon>Gammaproteobacteria</taxon>
        <taxon>Lysobacterales</taxon>
        <taxon>Lysobacteraceae</taxon>
        <taxon>Lysobacter</taxon>
    </lineage>
</organism>
<dbReference type="Proteomes" id="UP001589896">
    <property type="component" value="Unassembled WGS sequence"/>
</dbReference>
<gene>
    <name evidence="2" type="ORF">ACFFGH_31215</name>
</gene>
<name>A0ABV6RZC2_9GAMM</name>
<keyword evidence="3" id="KW-1185">Reference proteome</keyword>
<feature type="transmembrane region" description="Helical" evidence="1">
    <location>
        <begin position="40"/>
        <end position="63"/>
    </location>
</feature>
<protein>
    <submittedName>
        <fullName evidence="2">GAP family protein</fullName>
    </submittedName>
</protein>
<feature type="transmembrane region" description="Helical" evidence="1">
    <location>
        <begin position="152"/>
        <end position="176"/>
    </location>
</feature>
<proteinExistence type="predicted"/>
<feature type="transmembrane region" description="Helical" evidence="1">
    <location>
        <begin position="6"/>
        <end position="33"/>
    </location>
</feature>
<evidence type="ECO:0000256" key="1">
    <source>
        <dbReference type="SAM" id="Phobius"/>
    </source>
</evidence>
<keyword evidence="1" id="KW-0472">Membrane</keyword>
<dbReference type="Pfam" id="PF11139">
    <property type="entry name" value="SfLAP"/>
    <property type="match status" value="1"/>
</dbReference>
<feature type="transmembrane region" description="Helical" evidence="1">
    <location>
        <begin position="114"/>
        <end position="132"/>
    </location>
</feature>
<dbReference type="RefSeq" id="WP_386676239.1">
    <property type="nucleotide sequence ID" value="NZ_JBHLTG010000012.1"/>
</dbReference>